<dbReference type="Pfam" id="PF03795">
    <property type="entry name" value="YCII"/>
    <property type="match status" value="1"/>
</dbReference>
<dbReference type="Gene3D" id="3.30.70.1060">
    <property type="entry name" value="Dimeric alpha+beta barrel"/>
    <property type="match status" value="1"/>
</dbReference>
<protein>
    <submittedName>
        <fullName evidence="3">YciI family protein</fullName>
    </submittedName>
</protein>
<dbReference type="AlphaFoldDB" id="A0A5B9EAB7"/>
<dbReference type="Proteomes" id="UP000321820">
    <property type="component" value="Chromosome"/>
</dbReference>
<accession>A0A5B9EAB7</accession>
<dbReference type="RefSeq" id="WP_147648292.1">
    <property type="nucleotide sequence ID" value="NZ_CP042806.1"/>
</dbReference>
<dbReference type="PANTHER" id="PTHR35174">
    <property type="entry name" value="BLL7171 PROTEIN-RELATED"/>
    <property type="match status" value="1"/>
</dbReference>
<dbReference type="EMBL" id="CP042806">
    <property type="protein sequence ID" value="QEE29093.1"/>
    <property type="molecule type" value="Genomic_DNA"/>
</dbReference>
<evidence type="ECO:0000313" key="3">
    <source>
        <dbReference type="EMBL" id="QEE29093.1"/>
    </source>
</evidence>
<organism evidence="3 4">
    <name type="scientific">Terriglobus albidus</name>
    <dbReference type="NCBI Taxonomy" id="1592106"/>
    <lineage>
        <taxon>Bacteria</taxon>
        <taxon>Pseudomonadati</taxon>
        <taxon>Acidobacteriota</taxon>
        <taxon>Terriglobia</taxon>
        <taxon>Terriglobales</taxon>
        <taxon>Acidobacteriaceae</taxon>
        <taxon>Terriglobus</taxon>
    </lineage>
</organism>
<reference evidence="3 4" key="1">
    <citation type="submission" date="2019-08" db="EMBL/GenBank/DDBJ databases">
        <title>Complete genome sequence of Terriglobus albidus strain ORNL.</title>
        <authorList>
            <person name="Podar M."/>
        </authorList>
    </citation>
    <scope>NUCLEOTIDE SEQUENCE [LARGE SCALE GENOMIC DNA]</scope>
    <source>
        <strain evidence="3 4">ORNL</strain>
    </source>
</reference>
<feature type="domain" description="YCII-related" evidence="2">
    <location>
        <begin position="1"/>
        <end position="115"/>
    </location>
</feature>
<proteinExistence type="inferred from homology"/>
<dbReference type="InterPro" id="IPR011008">
    <property type="entry name" value="Dimeric_a/b-barrel"/>
</dbReference>
<dbReference type="InterPro" id="IPR005545">
    <property type="entry name" value="YCII"/>
</dbReference>
<keyword evidence="4" id="KW-1185">Reference proteome</keyword>
<sequence length="140" mass="15291">MRFMMIVIPKGYESAPPGTIPSAEAVAKMMEYNRSLQKAGVLLALDGLLPPSTGARISYTGGKATVTDGPFAEAKEVIGGYWIIQVRSREEAIEWARRAPMGNNEIIEVRQIQEMSDFPEDVQKAAEGFENLTKTSAVKA</sequence>
<dbReference type="OrthoDB" id="9795306at2"/>
<evidence type="ECO:0000313" key="4">
    <source>
        <dbReference type="Proteomes" id="UP000321820"/>
    </source>
</evidence>
<gene>
    <name evidence="3" type="ORF">FTW19_14460</name>
</gene>
<dbReference type="PANTHER" id="PTHR35174:SF4">
    <property type="entry name" value="BLL7163 PROTEIN"/>
    <property type="match status" value="1"/>
</dbReference>
<dbReference type="KEGG" id="talb:FTW19_14460"/>
<comment type="similarity">
    <text evidence="1">Belongs to the YciI family.</text>
</comment>
<dbReference type="SUPFAM" id="SSF54909">
    <property type="entry name" value="Dimeric alpha+beta barrel"/>
    <property type="match status" value="1"/>
</dbReference>
<name>A0A5B9EAB7_9BACT</name>
<evidence type="ECO:0000256" key="1">
    <source>
        <dbReference type="ARBA" id="ARBA00007689"/>
    </source>
</evidence>
<evidence type="ECO:0000259" key="2">
    <source>
        <dbReference type="Pfam" id="PF03795"/>
    </source>
</evidence>